<gene>
    <name evidence="1" type="ordered locus">Tbis_2441</name>
</gene>
<keyword evidence="2" id="KW-1185">Reference proteome</keyword>
<dbReference type="KEGG" id="tbi:Tbis_2441"/>
<evidence type="ECO:0000313" key="1">
    <source>
        <dbReference type="EMBL" id="ADG89144.1"/>
    </source>
</evidence>
<dbReference type="Pfam" id="PF13830">
    <property type="entry name" value="DUF4192"/>
    <property type="match status" value="1"/>
</dbReference>
<dbReference type="InterPro" id="IPR025447">
    <property type="entry name" value="DUF4192"/>
</dbReference>
<dbReference type="eggNOG" id="ENOG5031GJC">
    <property type="taxonomic scope" value="Bacteria"/>
</dbReference>
<sequence length="352" mass="37580">MKPTLLLTGPADLLAAVPYLIGFHPADSMVVIGSAGEELRLSARWDLPLAPDRIGRIVPVLRREGVTAVILAGYGPERLVTPAVGTVTGLLARAGIRVAEALRAEGGRYWTYSCPGLGCHPAEGIPYDPFSSRVAAEAVLHGLVALPDRQSLLRSLEPSGGAAMRRITGRVVRELRARLTETALRDDGFAAAFVADGLARVRDAVRRYGSGGRLTDHEVARLGLDLAVIRIRDEAWALIDDSDAHVTLWRDVTRRLEPGFAAPAASLLAAASWWRGDGVLAGVAVERALAADPGYSMAILLRQAVTGLVPPAVFRGRMPTPGDLDREMGPPRASWLLPLHRLLARAQPGAAR</sequence>
<dbReference type="HOGENOM" id="CLU_030181_0_0_11"/>
<evidence type="ECO:0008006" key="3">
    <source>
        <dbReference type="Google" id="ProtNLM"/>
    </source>
</evidence>
<dbReference type="Proteomes" id="UP000006640">
    <property type="component" value="Chromosome"/>
</dbReference>
<organism evidence="1 2">
    <name type="scientific">Thermobispora bispora (strain ATCC 19993 / DSM 43833 / CBS 139.67 / JCM 10125 / KCTC 9307 / NBRC 14880 / R51)</name>
    <dbReference type="NCBI Taxonomy" id="469371"/>
    <lineage>
        <taxon>Bacteria</taxon>
        <taxon>Bacillati</taxon>
        <taxon>Actinomycetota</taxon>
        <taxon>Actinomycetes</taxon>
        <taxon>Streptosporangiales</taxon>
        <taxon>Streptosporangiaceae</taxon>
        <taxon>Thermobispora</taxon>
    </lineage>
</organism>
<dbReference type="STRING" id="469371.Tbis_2441"/>
<name>D6Y4G8_THEBD</name>
<dbReference type="RefSeq" id="WP_013132677.1">
    <property type="nucleotide sequence ID" value="NC_014165.1"/>
</dbReference>
<dbReference type="AlphaFoldDB" id="D6Y4G8"/>
<proteinExistence type="predicted"/>
<protein>
    <recommendedName>
        <fullName evidence="3">DUF4192 domain-containing protein</fullName>
    </recommendedName>
</protein>
<reference evidence="1 2" key="1">
    <citation type="submission" date="2010-01" db="EMBL/GenBank/DDBJ databases">
        <title>The complete genome of Thermobispora bispora DSM 43833.</title>
        <authorList>
            <consortium name="US DOE Joint Genome Institute (JGI-PGF)"/>
            <person name="Lucas S."/>
            <person name="Copeland A."/>
            <person name="Lapidus A."/>
            <person name="Glavina del Rio T."/>
            <person name="Dalin E."/>
            <person name="Tice H."/>
            <person name="Bruce D."/>
            <person name="Goodwin L."/>
            <person name="Pitluck S."/>
            <person name="Kyrpides N."/>
            <person name="Mavromatis K."/>
            <person name="Ivanova N."/>
            <person name="Mikhailova N."/>
            <person name="Chertkov O."/>
            <person name="Brettin T."/>
            <person name="Detter J.C."/>
            <person name="Han C."/>
            <person name="Larimer F."/>
            <person name="Land M."/>
            <person name="Hauser L."/>
            <person name="Markowitz V."/>
            <person name="Cheng J.-F."/>
            <person name="Hugenholtz P."/>
            <person name="Woyke T."/>
            <person name="Wu D."/>
            <person name="Jando M."/>
            <person name="Schneider S."/>
            <person name="Klenk H.-P."/>
            <person name="Eisen J.A."/>
        </authorList>
    </citation>
    <scope>NUCLEOTIDE SEQUENCE [LARGE SCALE GENOMIC DNA]</scope>
    <source>
        <strain evidence="2">ATCC 19993 / DSM 43833 / CBS 139.67 / JCM 10125 / KCTC 9307 / NBRC 14880 / R51</strain>
    </source>
</reference>
<dbReference type="OrthoDB" id="3264463at2"/>
<evidence type="ECO:0000313" key="2">
    <source>
        <dbReference type="Proteomes" id="UP000006640"/>
    </source>
</evidence>
<dbReference type="EMBL" id="CP001874">
    <property type="protein sequence ID" value="ADG89144.1"/>
    <property type="molecule type" value="Genomic_DNA"/>
</dbReference>
<accession>D6Y4G8</accession>